<organism evidence="1 2">
    <name type="scientific">Pristionchus mayeri</name>
    <dbReference type="NCBI Taxonomy" id="1317129"/>
    <lineage>
        <taxon>Eukaryota</taxon>
        <taxon>Metazoa</taxon>
        <taxon>Ecdysozoa</taxon>
        <taxon>Nematoda</taxon>
        <taxon>Chromadorea</taxon>
        <taxon>Rhabditida</taxon>
        <taxon>Rhabditina</taxon>
        <taxon>Diplogasteromorpha</taxon>
        <taxon>Diplogasteroidea</taxon>
        <taxon>Neodiplogasteridae</taxon>
        <taxon>Pristionchus</taxon>
    </lineage>
</organism>
<dbReference type="Proteomes" id="UP001328107">
    <property type="component" value="Unassembled WGS sequence"/>
</dbReference>
<evidence type="ECO:0000313" key="2">
    <source>
        <dbReference type="Proteomes" id="UP001328107"/>
    </source>
</evidence>
<proteinExistence type="predicted"/>
<sequence>NVDRIVHFVGYHNGVITLVGEVKVNESTRRFVATMSLPEVYVRKISPEKNLSKFVKTFNEFTIGKSKTTNDGETVQRREEAKDEVSDCTISPTDEDLLEFSLMVEREMKSIRIMEKNIVDYDPNKSGGIEHCRLYILTFD</sequence>
<reference evidence="2" key="1">
    <citation type="submission" date="2022-10" db="EMBL/GenBank/DDBJ databases">
        <title>Genome assembly of Pristionchus species.</title>
        <authorList>
            <person name="Yoshida K."/>
            <person name="Sommer R.J."/>
        </authorList>
    </citation>
    <scope>NUCLEOTIDE SEQUENCE [LARGE SCALE GENOMIC DNA]</scope>
    <source>
        <strain evidence="2">RS5460</strain>
    </source>
</reference>
<name>A0AAN4ZGQ1_9BILA</name>
<comment type="caution">
    <text evidence="1">The sequence shown here is derived from an EMBL/GenBank/DDBJ whole genome shotgun (WGS) entry which is preliminary data.</text>
</comment>
<gene>
    <name evidence="1" type="ORF">PMAYCL1PPCAC_08951</name>
</gene>
<dbReference type="EMBL" id="BTRK01000002">
    <property type="protein sequence ID" value="GMR38756.1"/>
    <property type="molecule type" value="Genomic_DNA"/>
</dbReference>
<feature type="non-terminal residue" evidence="1">
    <location>
        <position position="140"/>
    </location>
</feature>
<feature type="non-terminal residue" evidence="1">
    <location>
        <position position="1"/>
    </location>
</feature>
<evidence type="ECO:0000313" key="1">
    <source>
        <dbReference type="EMBL" id="GMR38756.1"/>
    </source>
</evidence>
<protein>
    <submittedName>
        <fullName evidence="1">Uncharacterized protein</fullName>
    </submittedName>
</protein>
<accession>A0AAN4ZGQ1</accession>
<dbReference type="AlphaFoldDB" id="A0AAN4ZGQ1"/>
<keyword evidence="2" id="KW-1185">Reference proteome</keyword>